<comment type="caution">
    <text evidence="2">The sequence shown here is derived from an EMBL/GenBank/DDBJ whole genome shotgun (WGS) entry which is preliminary data.</text>
</comment>
<gene>
    <name evidence="2" type="ORF">PLEPLA_LOCUS21729</name>
</gene>
<dbReference type="AlphaFoldDB" id="A0A9N7YQ07"/>
<feature type="region of interest" description="Disordered" evidence="1">
    <location>
        <begin position="99"/>
        <end position="137"/>
    </location>
</feature>
<accession>A0A9N7YQ07</accession>
<keyword evidence="3" id="KW-1185">Reference proteome</keyword>
<evidence type="ECO:0000313" key="2">
    <source>
        <dbReference type="EMBL" id="CAB1433638.1"/>
    </source>
</evidence>
<evidence type="ECO:0000313" key="3">
    <source>
        <dbReference type="Proteomes" id="UP001153269"/>
    </source>
</evidence>
<proteinExistence type="predicted"/>
<reference evidence="2" key="1">
    <citation type="submission" date="2020-03" db="EMBL/GenBank/DDBJ databases">
        <authorList>
            <person name="Weist P."/>
        </authorList>
    </citation>
    <scope>NUCLEOTIDE SEQUENCE</scope>
</reference>
<evidence type="ECO:0000256" key="1">
    <source>
        <dbReference type="SAM" id="MobiDB-lite"/>
    </source>
</evidence>
<name>A0A9N7YQ07_PLEPL</name>
<dbReference type="Proteomes" id="UP001153269">
    <property type="component" value="Unassembled WGS sequence"/>
</dbReference>
<organism evidence="2 3">
    <name type="scientific">Pleuronectes platessa</name>
    <name type="common">European plaice</name>
    <dbReference type="NCBI Taxonomy" id="8262"/>
    <lineage>
        <taxon>Eukaryota</taxon>
        <taxon>Metazoa</taxon>
        <taxon>Chordata</taxon>
        <taxon>Craniata</taxon>
        <taxon>Vertebrata</taxon>
        <taxon>Euteleostomi</taxon>
        <taxon>Actinopterygii</taxon>
        <taxon>Neopterygii</taxon>
        <taxon>Teleostei</taxon>
        <taxon>Neoteleostei</taxon>
        <taxon>Acanthomorphata</taxon>
        <taxon>Carangaria</taxon>
        <taxon>Pleuronectiformes</taxon>
        <taxon>Pleuronectoidei</taxon>
        <taxon>Pleuronectidae</taxon>
        <taxon>Pleuronectes</taxon>
    </lineage>
</organism>
<dbReference type="EMBL" id="CADEAL010001580">
    <property type="protein sequence ID" value="CAB1433638.1"/>
    <property type="molecule type" value="Genomic_DNA"/>
</dbReference>
<protein>
    <submittedName>
        <fullName evidence="2">Uncharacterized protein</fullName>
    </submittedName>
</protein>
<sequence length="152" mass="16323">MDGFTSATSELLPALIVESSKGMRLGRVLSGLITPDSCNLQVDSREKAARFTLLRVSICRHYCAAHTAGQSLSPIKWKSGSWEGEVAAAEVAFVPDSGRRLVKEEQGGGGGGEEWESSERSQVGLMPERSVGQHHSPPVHLIAYTQPYLASS</sequence>